<feature type="non-terminal residue" evidence="2">
    <location>
        <position position="1"/>
    </location>
</feature>
<dbReference type="Proteomes" id="UP000266841">
    <property type="component" value="Unassembled WGS sequence"/>
</dbReference>
<evidence type="ECO:0000313" key="2">
    <source>
        <dbReference type="EMBL" id="EJK65298.1"/>
    </source>
</evidence>
<feature type="region of interest" description="Disordered" evidence="1">
    <location>
        <begin position="1"/>
        <end position="70"/>
    </location>
</feature>
<protein>
    <submittedName>
        <fullName evidence="2">Uncharacterized protein</fullName>
    </submittedName>
</protein>
<sequence>LGGMGTRDGSQGPVVSGVPPPDVPPREERSAPEHEHRGDERRLIRRGSFAGHRHRVTETPKVASSGANLF</sequence>
<organism evidence="2 3">
    <name type="scientific">Thalassiosira oceanica</name>
    <name type="common">Marine diatom</name>
    <dbReference type="NCBI Taxonomy" id="159749"/>
    <lineage>
        <taxon>Eukaryota</taxon>
        <taxon>Sar</taxon>
        <taxon>Stramenopiles</taxon>
        <taxon>Ochrophyta</taxon>
        <taxon>Bacillariophyta</taxon>
        <taxon>Coscinodiscophyceae</taxon>
        <taxon>Thalassiosirophycidae</taxon>
        <taxon>Thalassiosirales</taxon>
        <taxon>Thalassiosiraceae</taxon>
        <taxon>Thalassiosira</taxon>
    </lineage>
</organism>
<name>K0SGM1_THAOC</name>
<gene>
    <name evidence="2" type="ORF">THAOC_13856</name>
</gene>
<evidence type="ECO:0000313" key="3">
    <source>
        <dbReference type="Proteomes" id="UP000266841"/>
    </source>
</evidence>
<keyword evidence="3" id="KW-1185">Reference proteome</keyword>
<feature type="compositionally biased region" description="Basic and acidic residues" evidence="1">
    <location>
        <begin position="24"/>
        <end position="42"/>
    </location>
</feature>
<accession>K0SGM1</accession>
<dbReference type="AlphaFoldDB" id="K0SGM1"/>
<proteinExistence type="predicted"/>
<reference evidence="2 3" key="1">
    <citation type="journal article" date="2012" name="Genome Biol.">
        <title>Genome and low-iron response of an oceanic diatom adapted to chronic iron limitation.</title>
        <authorList>
            <person name="Lommer M."/>
            <person name="Specht M."/>
            <person name="Roy A.S."/>
            <person name="Kraemer L."/>
            <person name="Andreson R."/>
            <person name="Gutowska M.A."/>
            <person name="Wolf J."/>
            <person name="Bergner S.V."/>
            <person name="Schilhabel M.B."/>
            <person name="Klostermeier U.C."/>
            <person name="Beiko R.G."/>
            <person name="Rosenstiel P."/>
            <person name="Hippler M."/>
            <person name="Laroche J."/>
        </authorList>
    </citation>
    <scope>NUCLEOTIDE SEQUENCE [LARGE SCALE GENOMIC DNA]</scope>
    <source>
        <strain evidence="2 3">CCMP1005</strain>
    </source>
</reference>
<dbReference type="EMBL" id="AGNL01016030">
    <property type="protein sequence ID" value="EJK65298.1"/>
    <property type="molecule type" value="Genomic_DNA"/>
</dbReference>
<feature type="compositionally biased region" description="Low complexity" evidence="1">
    <location>
        <begin position="8"/>
        <end position="17"/>
    </location>
</feature>
<evidence type="ECO:0000256" key="1">
    <source>
        <dbReference type="SAM" id="MobiDB-lite"/>
    </source>
</evidence>
<comment type="caution">
    <text evidence="2">The sequence shown here is derived from an EMBL/GenBank/DDBJ whole genome shotgun (WGS) entry which is preliminary data.</text>
</comment>